<dbReference type="SMART" id="SM00355">
    <property type="entry name" value="ZnF_C2H2"/>
    <property type="match status" value="10"/>
</dbReference>
<dbReference type="FunFam" id="3.30.160.60:FF:001480">
    <property type="entry name" value="Si:cabz01071911.3"/>
    <property type="match status" value="1"/>
</dbReference>
<dbReference type="FunFam" id="3.30.160.60:FF:000646">
    <property type="entry name" value="Myeloid zinc finger 1"/>
    <property type="match status" value="1"/>
</dbReference>
<evidence type="ECO:0000256" key="9">
    <source>
        <dbReference type="ARBA" id="ARBA00023163"/>
    </source>
</evidence>
<evidence type="ECO:0000313" key="17">
    <source>
        <dbReference type="Proteomes" id="UP000279307"/>
    </source>
</evidence>
<comment type="caution">
    <text evidence="16">The sequence shown here is derived from an EMBL/GenBank/DDBJ whole genome shotgun (WGS) entry which is preliminary data.</text>
</comment>
<dbReference type="PANTHER" id="PTHR24399:SF23">
    <property type="entry name" value="C2H2-TYPE DOMAIN-CONTAINING PROTEIN"/>
    <property type="match status" value="1"/>
</dbReference>
<dbReference type="SUPFAM" id="SSF57716">
    <property type="entry name" value="Glucocorticoid receptor-like (DNA-binding domain)"/>
    <property type="match status" value="1"/>
</dbReference>
<sequence>MSLEIGFHTNMCRACMKEGGKMLPMYDEANNKINLPHKLAELTSVQVDKCDGLPNMLCSKCAYRTNIFYDFKLKVQETDKILRMILKNQMDVKSEELNEHNKEDRIMQIDESFELNTLNDKISVHSDCLKDPEIISETIKDEQRAQSVENDNDCKESNLQLEDIVCNLIQEANGDETNVQLVKTEIPEEISKMLDSPDITIMYIPKSVIESITEPNAENTLDVPNGEEESLGDGDEMFLSEVEALTKQESEDILSGMSISSLVESNVAGKIKRVCQNDNATRNENKKVTLNENDSNVEQSTRGEDSDGSDYFIDAQDNILGSLNDAITRIKEVKQENGIEYQCTLCLQNYDQVVGVLLHTIDNHIPSSGPFFCIVCEKDCESHRELRTHAKTHTGQFPYTCFICKKAYTMKRYLKRHMVCHPDFQRHRCPKCGRRFKVKSELESHMVTHLHGAPYACSQCPRRFNHKGNYKRHLISHLDPQGLHLPKYPCRYCGKRFSNNRTLETHMRVHTGEKPFKCEVCNKLFSQQGNLLNHAKIHWNPRSYTCEVCGKSFNQRATLRDHGLLHTGEKPYVCNVCGKAFTFSAALRRHMFSHKPDGKPFRCEICGTGFVGKYDLRRHMRVHTDRPKEKRRRNATSKSNNRLQEEAKVECFTVVEQPGTETVLIEQVLLPQDVTQAVHQVESEKENENELFTLQSYNSILYSTAEKCA</sequence>
<keyword evidence="4" id="KW-0677">Repeat</keyword>
<feature type="binding site" evidence="12">
    <location>
        <position position="12"/>
    </location>
    <ligand>
        <name>Zn(2+)</name>
        <dbReference type="ChEBI" id="CHEBI:29105"/>
    </ligand>
</feature>
<evidence type="ECO:0000256" key="11">
    <source>
        <dbReference type="PROSITE-ProRule" id="PRU00042"/>
    </source>
</evidence>
<keyword evidence="10" id="KW-0539">Nucleus</keyword>
<keyword evidence="8" id="KW-0238">DNA-binding</keyword>
<evidence type="ECO:0000256" key="2">
    <source>
        <dbReference type="ARBA" id="ARBA00006991"/>
    </source>
</evidence>
<dbReference type="Pfam" id="PF07776">
    <property type="entry name" value="zf-AD"/>
    <property type="match status" value="1"/>
</dbReference>
<dbReference type="GO" id="GO:0000978">
    <property type="term" value="F:RNA polymerase II cis-regulatory region sequence-specific DNA binding"/>
    <property type="evidence" value="ECO:0007669"/>
    <property type="project" value="TreeGrafter"/>
</dbReference>
<keyword evidence="3 12" id="KW-0479">Metal-binding</keyword>
<dbReference type="SUPFAM" id="SSF57667">
    <property type="entry name" value="beta-beta-alpha zinc fingers"/>
    <property type="match status" value="5"/>
</dbReference>
<feature type="domain" description="C2H2-type" evidence="14">
    <location>
        <begin position="455"/>
        <end position="482"/>
    </location>
</feature>
<dbReference type="GO" id="GO:0008270">
    <property type="term" value="F:zinc ion binding"/>
    <property type="evidence" value="ECO:0007669"/>
    <property type="project" value="UniProtKB-UniRule"/>
</dbReference>
<dbReference type="InterPro" id="IPR013087">
    <property type="entry name" value="Znf_C2H2_type"/>
</dbReference>
<dbReference type="OrthoDB" id="6077919at2759"/>
<protein>
    <recommendedName>
        <fullName evidence="18">Zinc finger protein</fullName>
    </recommendedName>
</protein>
<evidence type="ECO:0000259" key="15">
    <source>
        <dbReference type="PROSITE" id="PS51915"/>
    </source>
</evidence>
<feature type="compositionally biased region" description="Polar residues" evidence="13">
    <location>
        <begin position="290"/>
        <end position="300"/>
    </location>
</feature>
<organism evidence="16 17">
    <name type="scientific">Ooceraea biroi</name>
    <name type="common">Clonal raider ant</name>
    <name type="synonym">Cerapachys biroi</name>
    <dbReference type="NCBI Taxonomy" id="2015173"/>
    <lineage>
        <taxon>Eukaryota</taxon>
        <taxon>Metazoa</taxon>
        <taxon>Ecdysozoa</taxon>
        <taxon>Arthropoda</taxon>
        <taxon>Hexapoda</taxon>
        <taxon>Insecta</taxon>
        <taxon>Pterygota</taxon>
        <taxon>Neoptera</taxon>
        <taxon>Endopterygota</taxon>
        <taxon>Hymenoptera</taxon>
        <taxon>Apocrita</taxon>
        <taxon>Aculeata</taxon>
        <taxon>Formicoidea</taxon>
        <taxon>Formicidae</taxon>
        <taxon>Dorylinae</taxon>
        <taxon>Ooceraea</taxon>
    </lineage>
</organism>
<dbReference type="Proteomes" id="UP000279307">
    <property type="component" value="Chromosome 3"/>
</dbReference>
<keyword evidence="5 11" id="KW-0863">Zinc-finger</keyword>
<feature type="region of interest" description="Disordered" evidence="13">
    <location>
        <begin position="282"/>
        <end position="310"/>
    </location>
</feature>
<feature type="domain" description="ZAD" evidence="15">
    <location>
        <begin position="10"/>
        <end position="85"/>
    </location>
</feature>
<feature type="domain" description="C2H2-type" evidence="14">
    <location>
        <begin position="516"/>
        <end position="543"/>
    </location>
</feature>
<keyword evidence="9" id="KW-0804">Transcription</keyword>
<dbReference type="AlphaFoldDB" id="A0A3L8DXA7"/>
<dbReference type="PANTHER" id="PTHR24399">
    <property type="entry name" value="ZINC FINGER AND BTB DOMAIN-CONTAINING"/>
    <property type="match status" value="1"/>
</dbReference>
<evidence type="ECO:0000256" key="5">
    <source>
        <dbReference type="ARBA" id="ARBA00022771"/>
    </source>
</evidence>
<evidence type="ECO:0000256" key="1">
    <source>
        <dbReference type="ARBA" id="ARBA00004123"/>
    </source>
</evidence>
<evidence type="ECO:0000259" key="14">
    <source>
        <dbReference type="PROSITE" id="PS50157"/>
    </source>
</evidence>
<evidence type="ECO:0000256" key="8">
    <source>
        <dbReference type="ARBA" id="ARBA00023125"/>
    </source>
</evidence>
<evidence type="ECO:0000256" key="7">
    <source>
        <dbReference type="ARBA" id="ARBA00023015"/>
    </source>
</evidence>
<dbReference type="GO" id="GO:0001227">
    <property type="term" value="F:DNA-binding transcription repressor activity, RNA polymerase II-specific"/>
    <property type="evidence" value="ECO:0007669"/>
    <property type="project" value="TreeGrafter"/>
</dbReference>
<dbReference type="FunFam" id="3.30.160.60:FF:000100">
    <property type="entry name" value="Zinc finger 45-like"/>
    <property type="match status" value="1"/>
</dbReference>
<feature type="region of interest" description="Disordered" evidence="13">
    <location>
        <begin position="622"/>
        <end position="642"/>
    </location>
</feature>
<gene>
    <name evidence="16" type="ORF">DMN91_003173</name>
</gene>
<evidence type="ECO:0000256" key="4">
    <source>
        <dbReference type="ARBA" id="ARBA00022737"/>
    </source>
</evidence>
<feature type="binding site" evidence="12">
    <location>
        <position position="58"/>
    </location>
    <ligand>
        <name>Zn(2+)</name>
        <dbReference type="ChEBI" id="CHEBI:29105"/>
    </ligand>
</feature>
<evidence type="ECO:0008006" key="18">
    <source>
        <dbReference type="Google" id="ProtNLM"/>
    </source>
</evidence>
<feature type="domain" description="C2H2-type" evidence="14">
    <location>
        <begin position="601"/>
        <end position="628"/>
    </location>
</feature>
<dbReference type="FunFam" id="3.30.160.60:FF:001498">
    <property type="entry name" value="Zinc finger protein 404"/>
    <property type="match status" value="1"/>
</dbReference>
<feature type="domain" description="C2H2-type" evidence="14">
    <location>
        <begin position="427"/>
        <end position="454"/>
    </location>
</feature>
<dbReference type="FunFam" id="3.30.160.60:FF:000345">
    <property type="entry name" value="Zinc finger protein Gfi-1"/>
    <property type="match status" value="1"/>
</dbReference>
<evidence type="ECO:0000256" key="12">
    <source>
        <dbReference type="PROSITE-ProRule" id="PRU01263"/>
    </source>
</evidence>
<dbReference type="InterPro" id="IPR036236">
    <property type="entry name" value="Znf_C2H2_sf"/>
</dbReference>
<dbReference type="Pfam" id="PF00096">
    <property type="entry name" value="zf-C2H2"/>
    <property type="match status" value="7"/>
</dbReference>
<comment type="similarity">
    <text evidence="2">Belongs to the krueppel C2H2-type zinc-finger protein family.</text>
</comment>
<feature type="binding site" evidence="12">
    <location>
        <position position="15"/>
    </location>
    <ligand>
        <name>Zn(2+)</name>
        <dbReference type="ChEBI" id="CHEBI:29105"/>
    </ligand>
</feature>
<keyword evidence="7" id="KW-0805">Transcription regulation</keyword>
<feature type="domain" description="C2H2-type" evidence="14">
    <location>
        <begin position="371"/>
        <end position="398"/>
    </location>
</feature>
<evidence type="ECO:0000256" key="6">
    <source>
        <dbReference type="ARBA" id="ARBA00022833"/>
    </source>
</evidence>
<reference evidence="16 17" key="1">
    <citation type="journal article" date="2018" name="Genome Res.">
        <title>The genomic architecture and molecular evolution of ant odorant receptors.</title>
        <authorList>
            <person name="McKenzie S.K."/>
            <person name="Kronauer D.J.C."/>
        </authorList>
    </citation>
    <scope>NUCLEOTIDE SEQUENCE [LARGE SCALE GENOMIC DNA]</scope>
    <source>
        <strain evidence="16">Clonal line C1</strain>
    </source>
</reference>
<evidence type="ECO:0000256" key="10">
    <source>
        <dbReference type="ARBA" id="ARBA00023242"/>
    </source>
</evidence>
<dbReference type="SMART" id="SM00868">
    <property type="entry name" value="zf-AD"/>
    <property type="match status" value="1"/>
</dbReference>
<comment type="subcellular location">
    <subcellularLocation>
        <location evidence="1">Nucleus</location>
    </subcellularLocation>
</comment>
<dbReference type="PROSITE" id="PS00028">
    <property type="entry name" value="ZINC_FINGER_C2H2_1"/>
    <property type="match status" value="9"/>
</dbReference>
<dbReference type="FunFam" id="3.30.160.60:FF:001289">
    <property type="entry name" value="Zinc finger protein 574"/>
    <property type="match status" value="1"/>
</dbReference>
<dbReference type="EMBL" id="QOIP01000003">
    <property type="protein sequence ID" value="RLU25081.1"/>
    <property type="molecule type" value="Genomic_DNA"/>
</dbReference>
<evidence type="ECO:0000313" key="16">
    <source>
        <dbReference type="EMBL" id="RLU25081.1"/>
    </source>
</evidence>
<dbReference type="Gene3D" id="3.30.160.60">
    <property type="entry name" value="Classic Zinc Finger"/>
    <property type="match status" value="8"/>
</dbReference>
<dbReference type="InterPro" id="IPR012934">
    <property type="entry name" value="Znf_AD"/>
</dbReference>
<proteinExistence type="inferred from homology"/>
<dbReference type="Gene3D" id="3.40.1800.20">
    <property type="match status" value="1"/>
</dbReference>
<dbReference type="PROSITE" id="PS50157">
    <property type="entry name" value="ZINC_FINGER_C2H2_2"/>
    <property type="match status" value="9"/>
</dbReference>
<name>A0A3L8DXA7_OOCBI</name>
<dbReference type="PROSITE" id="PS51915">
    <property type="entry name" value="ZAD"/>
    <property type="match status" value="1"/>
</dbReference>
<keyword evidence="6 12" id="KW-0862">Zinc</keyword>
<feature type="binding site" evidence="12">
    <location>
        <position position="61"/>
    </location>
    <ligand>
        <name>Zn(2+)</name>
        <dbReference type="ChEBI" id="CHEBI:29105"/>
    </ligand>
</feature>
<feature type="domain" description="C2H2-type" evidence="14">
    <location>
        <begin position="399"/>
        <end position="426"/>
    </location>
</feature>
<evidence type="ECO:0000256" key="3">
    <source>
        <dbReference type="ARBA" id="ARBA00022723"/>
    </source>
</evidence>
<accession>A0A3L8DXA7</accession>
<evidence type="ECO:0000256" key="13">
    <source>
        <dbReference type="SAM" id="MobiDB-lite"/>
    </source>
</evidence>
<feature type="domain" description="C2H2-type" evidence="14">
    <location>
        <begin position="572"/>
        <end position="599"/>
    </location>
</feature>
<feature type="domain" description="C2H2-type" evidence="14">
    <location>
        <begin position="544"/>
        <end position="571"/>
    </location>
</feature>
<dbReference type="GO" id="GO:0005654">
    <property type="term" value="C:nucleoplasm"/>
    <property type="evidence" value="ECO:0007669"/>
    <property type="project" value="TreeGrafter"/>
</dbReference>
<feature type="domain" description="C2H2-type" evidence="14">
    <location>
        <begin position="488"/>
        <end position="515"/>
    </location>
</feature>